<dbReference type="AlphaFoldDB" id="A0AAX2JC43"/>
<accession>A0AAX2JC43</accession>
<dbReference type="RefSeq" id="WP_005980000.1">
    <property type="nucleotide sequence ID" value="NZ_CABKNW010000004.1"/>
</dbReference>
<dbReference type="InterPro" id="IPR058531">
    <property type="entry name" value="Baseplate_J_M"/>
</dbReference>
<dbReference type="PANTHER" id="PTHR35862">
    <property type="entry name" value="FELS-2 PROPHAGE PROTEIN"/>
    <property type="match status" value="1"/>
</dbReference>
<dbReference type="Pfam" id="PF04865">
    <property type="entry name" value="Baseplate_J"/>
    <property type="match status" value="1"/>
</dbReference>
<feature type="domain" description="Baseplate J-like central" evidence="2">
    <location>
        <begin position="198"/>
        <end position="270"/>
    </location>
</feature>
<name>A0AAX2JC43_9FUSO</name>
<protein>
    <submittedName>
        <fullName evidence="3">Uncharacterized homolog of phage Mu protein gp47</fullName>
    </submittedName>
</protein>
<evidence type="ECO:0000259" key="1">
    <source>
        <dbReference type="Pfam" id="PF04865"/>
    </source>
</evidence>
<dbReference type="PANTHER" id="PTHR35862:SF1">
    <property type="entry name" value="FELS-2 PROPHAGE PROTEIN"/>
    <property type="match status" value="1"/>
</dbReference>
<evidence type="ECO:0000313" key="4">
    <source>
        <dbReference type="Proteomes" id="UP000249008"/>
    </source>
</evidence>
<proteinExistence type="predicted"/>
<feature type="domain" description="Baseplate protein J-like barrel" evidence="1">
    <location>
        <begin position="95"/>
        <end position="177"/>
    </location>
</feature>
<dbReference type="KEGG" id="ful:C4N20_15610"/>
<evidence type="ECO:0000259" key="2">
    <source>
        <dbReference type="Pfam" id="PF26078"/>
    </source>
</evidence>
<dbReference type="Proteomes" id="UP000249008">
    <property type="component" value="Chromosome 1"/>
</dbReference>
<dbReference type="InterPro" id="IPR014507">
    <property type="entry name" value="Baseplate_assembly_J_pred"/>
</dbReference>
<dbReference type="PIRSF" id="PIRSF020481">
    <property type="entry name" value="BAP"/>
    <property type="match status" value="1"/>
</dbReference>
<dbReference type="InterPro" id="IPR006949">
    <property type="entry name" value="Barrel_Baseplate_J-like"/>
</dbReference>
<gene>
    <name evidence="3" type="ORF">NCTC12112_01701</name>
</gene>
<reference evidence="3 4" key="1">
    <citation type="submission" date="2018-06" db="EMBL/GenBank/DDBJ databases">
        <authorList>
            <consortium name="Pathogen Informatics"/>
            <person name="Doyle S."/>
        </authorList>
    </citation>
    <scope>NUCLEOTIDE SEQUENCE [LARGE SCALE GENOMIC DNA]</scope>
    <source>
        <strain evidence="3 4">NCTC12112</strain>
    </source>
</reference>
<organism evidence="3 4">
    <name type="scientific">Fusobacterium ulcerans</name>
    <dbReference type="NCBI Taxonomy" id="861"/>
    <lineage>
        <taxon>Bacteria</taxon>
        <taxon>Fusobacteriati</taxon>
        <taxon>Fusobacteriota</taxon>
        <taxon>Fusobacteriia</taxon>
        <taxon>Fusobacteriales</taxon>
        <taxon>Fusobacteriaceae</taxon>
        <taxon>Fusobacterium</taxon>
    </lineage>
</organism>
<dbReference type="InterPro" id="IPR052726">
    <property type="entry name" value="Phage_Baseplate_Hub"/>
</dbReference>
<evidence type="ECO:0000313" key="3">
    <source>
        <dbReference type="EMBL" id="SQJ03938.1"/>
    </source>
</evidence>
<dbReference type="GeneID" id="78456254"/>
<dbReference type="EMBL" id="LS483487">
    <property type="protein sequence ID" value="SQJ03938.1"/>
    <property type="molecule type" value="Genomic_DNA"/>
</dbReference>
<sequence>MSDIRFVDSDVNNIEKILKAGYERIMNLKIAEGDPINDFIGWLTYLFSVSKEEINFTGKMNLLKYAKDEYLDAIGTLVGVERNEEKGAKATIKYTFTKIFTEVVVIPKGHKVAAGSLYFELNENLELKIGTREIIGEVTCITTGEIGNNFEKREINTIVDDIPYLYTVENITVSSGGTNREEDESLRERIHLKPTSFSTAGPVAAYKYYVLTAHQDIVDAEIYTPEETPGVVKIIPLLKNGIIPGEEVLNIVKNILENGVRPFTDNVQVEPPTAENYNIQFKWWLNKEDDILLITPKVSEAVEEYKIWQKQKLGRDINPNKLIQLLIQAGAKRVEITSPVFTKIDKIKIAQEKSIQIDYQGVEDE</sequence>
<dbReference type="Pfam" id="PF26078">
    <property type="entry name" value="Baseplate_J_M"/>
    <property type="match status" value="1"/>
</dbReference>